<feature type="region of interest" description="Disordered" evidence="1">
    <location>
        <begin position="1"/>
        <end position="96"/>
    </location>
</feature>
<accession>A0A6J4PBB2</accession>
<feature type="non-terminal residue" evidence="2">
    <location>
        <position position="96"/>
    </location>
</feature>
<evidence type="ECO:0000256" key="1">
    <source>
        <dbReference type="SAM" id="MobiDB-lite"/>
    </source>
</evidence>
<organism evidence="2">
    <name type="scientific">uncultured Pseudonocardia sp</name>
    <dbReference type="NCBI Taxonomy" id="211455"/>
    <lineage>
        <taxon>Bacteria</taxon>
        <taxon>Bacillati</taxon>
        <taxon>Actinomycetota</taxon>
        <taxon>Actinomycetes</taxon>
        <taxon>Pseudonocardiales</taxon>
        <taxon>Pseudonocardiaceae</taxon>
        <taxon>Pseudonocardia</taxon>
        <taxon>environmental samples</taxon>
    </lineage>
</organism>
<keyword evidence="2" id="KW-0378">Hydrolase</keyword>
<sequence>EPPPATVRVGGDVGAARPRAGGVLVRTRGRGGRPGPRAGRRRSAVPADPGPPPRGRARPGAQRRQRREPGPDRPPRARRAGRGEGVQHHRHRDGRR</sequence>
<protein>
    <submittedName>
        <fullName evidence="2">N-acetylmuramoyl-L-alanine amidase</fullName>
        <ecNumber evidence="2">3.5.1.28</ecNumber>
    </submittedName>
</protein>
<feature type="compositionally biased region" description="Basic and acidic residues" evidence="1">
    <location>
        <begin position="67"/>
        <end position="87"/>
    </location>
</feature>
<dbReference type="GO" id="GO:0008745">
    <property type="term" value="F:N-acetylmuramoyl-L-alanine amidase activity"/>
    <property type="evidence" value="ECO:0007669"/>
    <property type="project" value="UniProtKB-EC"/>
</dbReference>
<gene>
    <name evidence="2" type="ORF">AVDCRST_MAG66-2065</name>
</gene>
<dbReference type="EC" id="3.5.1.28" evidence="2"/>
<evidence type="ECO:0000313" key="2">
    <source>
        <dbReference type="EMBL" id="CAA9411470.1"/>
    </source>
</evidence>
<dbReference type="EMBL" id="CADCUS010000300">
    <property type="protein sequence ID" value="CAA9411470.1"/>
    <property type="molecule type" value="Genomic_DNA"/>
</dbReference>
<feature type="non-terminal residue" evidence="2">
    <location>
        <position position="1"/>
    </location>
</feature>
<name>A0A6J4PBB2_9PSEU</name>
<proteinExistence type="predicted"/>
<reference evidence="2" key="1">
    <citation type="submission" date="2020-02" db="EMBL/GenBank/DDBJ databases">
        <authorList>
            <person name="Meier V. D."/>
        </authorList>
    </citation>
    <scope>NUCLEOTIDE SEQUENCE</scope>
    <source>
        <strain evidence="2">AVDCRST_MAG66</strain>
    </source>
</reference>
<feature type="compositionally biased region" description="Basic residues" evidence="1">
    <location>
        <begin position="55"/>
        <end position="66"/>
    </location>
</feature>
<dbReference type="AlphaFoldDB" id="A0A6J4PBB2"/>